<dbReference type="InterPro" id="IPR035979">
    <property type="entry name" value="RBD_domain_sf"/>
</dbReference>
<dbReference type="GO" id="GO:0003723">
    <property type="term" value="F:RNA binding"/>
    <property type="evidence" value="ECO:0007669"/>
    <property type="project" value="UniProtKB-UniRule"/>
</dbReference>
<comment type="caution">
    <text evidence="4">The sequence shown here is derived from an EMBL/GenBank/DDBJ whole genome shotgun (WGS) entry which is preliminary data.</text>
</comment>
<name>A0A2P6VQM4_9CHLO</name>
<dbReference type="STRING" id="554055.A0A2P6VQM4"/>
<dbReference type="SUPFAM" id="SSF54197">
    <property type="entry name" value="HIT-like"/>
    <property type="match status" value="1"/>
</dbReference>
<dbReference type="Pfam" id="PF00076">
    <property type="entry name" value="RRM_1"/>
    <property type="match status" value="1"/>
</dbReference>
<sequence length="1289" mass="138562">MVKVLFAGDCSGRVEAMFKRVAAVNTANGPCDMLLCSGGFFIGGADDGEFGGELLPYITGEKQAPLPTYFIGGWGSGSKQALEALSASDSNIRYLGRSGVTQIGGLSVAFLDGTYNAPAFRAPETSATSSPGCRYYSENDVDRLKLALVRAEGDVDVLLTCEWPAGTCDGLPDAAKPQDVKKLDGSTVCAEVAMACRPRYHIAAGKHAFYARPPYINKDLGAGSHVTRFIALAGVGVSKQKWLHALALTPAAQMTPEQLTVIPEGSTPCPYEIASKKRAAQEAEKEEAGLGNQDWRWQQRGAKRQQLAPGERAPIAAPSLGRKDIVKDKSKTAFVSNVAFRATEDDIVDYFSQCGTVVDVVRRTHAQTGRLNAFCHVQFDSEEALQQAIQLNGQPFMGRPLFIDAASSGAAAVARSAKPVEGCWFCLSNPNADVELVASVGEECYVALDKGAITDQHCLMLPVEHFPCSLAAPTSTTEEMGRYLSALRTCFAAGGKELVGFERYMALRKSGGNHCHLNAIAVPAAAAAQARAAFERAAERHGFTLTFLPKLIGDAEAKEQLRGVVGDGEHFVALLPDGARMAHRIAYGERFPLNFGREVLAELAGCPERADWKACAVSKEEEGARLKGALSMAQAPSERRRLQSLSMISAVALALVLAAVTADAQVETCGIRNGGQGCSDPNACCSMRQYSLLWGQNGELWSPRSRLPDYSYIGYMANERAVPGESEYPSLFNVRNYGARGDGVADDTKAIQAAIKAASAAAARLPKPPIDNGFQNQGRAGVAVLLPAGRYRVTESIEITQSNVVLRGEGVDKTVLFLPKPLQAVYGNQMIGASSAWSYTGGFLICKGRKVTEQSSEYRLARVTAAARKGDRRLQVTNTGGMWVGRWVRLFAAQPLRSVVGRRLLRGPNGRDGLGDAATGRAARPEPGFVPLPDSLYEAGREAQLLGLDQPEDGGIDRDGDGVSDWVPAASADGTLDAYLYHENVVSSGSSPFSSPRIRFASRVTAVGPGWVELERPLLYNIVPEWEVSVYSFQASVQHSGFEGFTIEFQLGPYPSHHQALGYNGIFTSYCANSWVRNVRVINSDTGGETINGDFMTWTNITLDATAPRGTGQTQNRNGHHGLWAAASAYVLFTNITVRTEFIHDLTLDVWAQECAFTNVKGINTNLDMHRGGVHNNLWSNIELGRGTRPFASSGDSSRGAHAASNNTYWNIHVASGAALRLPECDFGPLLTFVGRLGPPLNDPGLGPVRAASVNANAAEGQHQRRHRHRAALRMHLPVATRAARLRQL</sequence>
<dbReference type="InterPro" id="IPR006768">
    <property type="entry name" value="Cwf19-like_C_dom-1"/>
</dbReference>
<dbReference type="SUPFAM" id="SSF51126">
    <property type="entry name" value="Pectin lyase-like"/>
    <property type="match status" value="1"/>
</dbReference>
<proteinExistence type="predicted"/>
<dbReference type="InterPro" id="IPR011050">
    <property type="entry name" value="Pectin_lyase_fold/virulence"/>
</dbReference>
<keyword evidence="1" id="KW-0694">RNA-binding</keyword>
<feature type="domain" description="RRM" evidence="3">
    <location>
        <begin position="331"/>
        <end position="408"/>
    </location>
</feature>
<evidence type="ECO:0000313" key="5">
    <source>
        <dbReference type="Proteomes" id="UP000239649"/>
    </source>
</evidence>
<dbReference type="InterPro" id="IPR040194">
    <property type="entry name" value="Cwf19-like"/>
</dbReference>
<reference evidence="4 5" key="1">
    <citation type="journal article" date="2018" name="Plant J.">
        <title>Genome sequences of Chlorella sorokiniana UTEX 1602 and Micractinium conductrix SAG 241.80: implications to maltose excretion by a green alga.</title>
        <authorList>
            <person name="Arriola M.B."/>
            <person name="Velmurugan N."/>
            <person name="Zhang Y."/>
            <person name="Plunkett M.H."/>
            <person name="Hondzo H."/>
            <person name="Barney B.M."/>
        </authorList>
    </citation>
    <scope>NUCLEOTIDE SEQUENCE [LARGE SCALE GENOMIC DNA]</scope>
    <source>
        <strain evidence="4 5">SAG 241.80</strain>
    </source>
</reference>
<dbReference type="GO" id="GO:0071014">
    <property type="term" value="C:post-mRNA release spliceosomal complex"/>
    <property type="evidence" value="ECO:0007669"/>
    <property type="project" value="TreeGrafter"/>
</dbReference>
<dbReference type="SMART" id="SM00360">
    <property type="entry name" value="RRM"/>
    <property type="match status" value="1"/>
</dbReference>
<dbReference type="PANTHER" id="PTHR12072">
    <property type="entry name" value="CWF19, CELL CYCLE CONTROL PROTEIN"/>
    <property type="match status" value="1"/>
</dbReference>
<dbReference type="PROSITE" id="PS50102">
    <property type="entry name" value="RRM"/>
    <property type="match status" value="1"/>
</dbReference>
<dbReference type="InterPro" id="IPR036265">
    <property type="entry name" value="HIT-like_sf"/>
</dbReference>
<dbReference type="CDD" id="cd07380">
    <property type="entry name" value="MPP_CWF19_N"/>
    <property type="match status" value="1"/>
</dbReference>
<dbReference type="InterPro" id="IPR000504">
    <property type="entry name" value="RRM_dom"/>
</dbReference>
<dbReference type="Proteomes" id="UP000239649">
    <property type="component" value="Unassembled WGS sequence"/>
</dbReference>
<dbReference type="Gene3D" id="3.30.70.330">
    <property type="match status" value="1"/>
</dbReference>
<dbReference type="Pfam" id="PF12708">
    <property type="entry name" value="Pect-lyase_RHGA_epim"/>
    <property type="match status" value="1"/>
</dbReference>
<dbReference type="Pfam" id="PF04677">
    <property type="entry name" value="CwfJ_C_1"/>
    <property type="match status" value="1"/>
</dbReference>
<accession>A0A2P6VQM4</accession>
<evidence type="ECO:0000259" key="3">
    <source>
        <dbReference type="PROSITE" id="PS50102"/>
    </source>
</evidence>
<feature type="region of interest" description="Disordered" evidence="2">
    <location>
        <begin position="910"/>
        <end position="929"/>
    </location>
</feature>
<evidence type="ECO:0000256" key="1">
    <source>
        <dbReference type="PROSITE-ProRule" id="PRU00176"/>
    </source>
</evidence>
<dbReference type="PANTHER" id="PTHR12072:SF4">
    <property type="entry name" value="CWF19-LIKE PROTEIN 1"/>
    <property type="match status" value="1"/>
</dbReference>
<dbReference type="GO" id="GO:0000398">
    <property type="term" value="P:mRNA splicing, via spliceosome"/>
    <property type="evidence" value="ECO:0007669"/>
    <property type="project" value="TreeGrafter"/>
</dbReference>
<keyword evidence="5" id="KW-1185">Reference proteome</keyword>
<dbReference type="EMBL" id="LHPF02000001">
    <property type="protein sequence ID" value="PSC76403.1"/>
    <property type="molecule type" value="Genomic_DNA"/>
</dbReference>
<protein>
    <submittedName>
        <fullName evidence="4">Zinc finger CCCH domain-containing 64</fullName>
    </submittedName>
</protein>
<dbReference type="Gene3D" id="2.160.20.10">
    <property type="entry name" value="Single-stranded right-handed beta-helix, Pectin lyase-like"/>
    <property type="match status" value="2"/>
</dbReference>
<dbReference type="OrthoDB" id="444325at2759"/>
<organism evidence="4 5">
    <name type="scientific">Micractinium conductrix</name>
    <dbReference type="NCBI Taxonomy" id="554055"/>
    <lineage>
        <taxon>Eukaryota</taxon>
        <taxon>Viridiplantae</taxon>
        <taxon>Chlorophyta</taxon>
        <taxon>core chlorophytes</taxon>
        <taxon>Trebouxiophyceae</taxon>
        <taxon>Chlorellales</taxon>
        <taxon>Chlorellaceae</taxon>
        <taxon>Chlorella clade</taxon>
        <taxon>Micractinium</taxon>
    </lineage>
</organism>
<dbReference type="InterPro" id="IPR024535">
    <property type="entry name" value="RHGA/B-epi-like_pectate_lyase"/>
</dbReference>
<dbReference type="SUPFAM" id="SSF54928">
    <property type="entry name" value="RNA-binding domain, RBD"/>
    <property type="match status" value="1"/>
</dbReference>
<gene>
    <name evidence="4" type="primary">g726</name>
    <name evidence="4" type="ORF">C2E20_0726</name>
</gene>
<dbReference type="InterPro" id="IPR012334">
    <property type="entry name" value="Pectin_lyas_fold"/>
</dbReference>
<evidence type="ECO:0000256" key="2">
    <source>
        <dbReference type="SAM" id="MobiDB-lite"/>
    </source>
</evidence>
<evidence type="ECO:0000313" key="4">
    <source>
        <dbReference type="EMBL" id="PSC76403.1"/>
    </source>
</evidence>
<dbReference type="InterPro" id="IPR012677">
    <property type="entry name" value="Nucleotide-bd_a/b_plait_sf"/>
</dbReference>
<dbReference type="GO" id="GO:0061632">
    <property type="term" value="F:RNA lariat debranching enzyme activator activity"/>
    <property type="evidence" value="ECO:0007669"/>
    <property type="project" value="TreeGrafter"/>
</dbReference>